<name>A0ABQ4Q556_9BURK</name>
<dbReference type="EMBL" id="BPMK01000007">
    <property type="protein sequence ID" value="GIZ51874.1"/>
    <property type="molecule type" value="Genomic_DNA"/>
</dbReference>
<protein>
    <recommendedName>
        <fullName evidence="3">Lipoprotein</fullName>
    </recommendedName>
</protein>
<sequence length="212" mass="23501">MKETTSLSLALVLLLSGCSDPKAASESNFKKAAQAYLDSVYPKCYVTQTFPYTTTYHTGRKDTGDLLHALVKAGLLAEKELSRQKTDGWMTAKGDDFIVKSTFELTEEGRKHYKSDGGKPMGYDAGGYCAGKAEVDEIVRYTEPSDALGTRISRVNYTYRVKDLPKWALTPELVAVVPALKQDVESKEKPVKVTEGFVLTNEGWIHQSLFKD</sequence>
<dbReference type="PROSITE" id="PS51257">
    <property type="entry name" value="PROKAR_LIPOPROTEIN"/>
    <property type="match status" value="1"/>
</dbReference>
<accession>A0ABQ4Q556</accession>
<proteinExistence type="predicted"/>
<keyword evidence="2" id="KW-1185">Reference proteome</keyword>
<dbReference type="Proteomes" id="UP000887222">
    <property type="component" value="Unassembled WGS sequence"/>
</dbReference>
<comment type="caution">
    <text evidence="1">The sequence shown here is derived from an EMBL/GenBank/DDBJ whole genome shotgun (WGS) entry which is preliminary data.</text>
</comment>
<evidence type="ECO:0000313" key="1">
    <source>
        <dbReference type="EMBL" id="GIZ51874.1"/>
    </source>
</evidence>
<gene>
    <name evidence="1" type="ORF">NCCP691_18880</name>
</gene>
<reference evidence="1 2" key="1">
    <citation type="journal article" date="2022" name="Int. J. Syst. Evol. Microbiol.">
        <title>Noviherbaspirillum aridicola sp. nov., isolated from an arid soil in Pakistan.</title>
        <authorList>
            <person name="Khan I.U."/>
            <person name="Saqib M."/>
            <person name="Amin A."/>
            <person name="Hussain F."/>
            <person name="Li L."/>
            <person name="Liu Y.H."/>
            <person name="Fang B.Z."/>
            <person name="Ahmed I."/>
            <person name="Li W.J."/>
        </authorList>
    </citation>
    <scope>NUCLEOTIDE SEQUENCE [LARGE SCALE GENOMIC DNA]</scope>
    <source>
        <strain evidence="1 2">NCCP-691</strain>
    </source>
</reference>
<dbReference type="RefSeq" id="WP_220808033.1">
    <property type="nucleotide sequence ID" value="NZ_BPMK01000007.1"/>
</dbReference>
<evidence type="ECO:0008006" key="3">
    <source>
        <dbReference type="Google" id="ProtNLM"/>
    </source>
</evidence>
<organism evidence="1 2">
    <name type="scientific">Noviherbaspirillum aridicola</name>
    <dbReference type="NCBI Taxonomy" id="2849687"/>
    <lineage>
        <taxon>Bacteria</taxon>
        <taxon>Pseudomonadati</taxon>
        <taxon>Pseudomonadota</taxon>
        <taxon>Betaproteobacteria</taxon>
        <taxon>Burkholderiales</taxon>
        <taxon>Oxalobacteraceae</taxon>
        <taxon>Noviherbaspirillum</taxon>
    </lineage>
</organism>
<evidence type="ECO:0000313" key="2">
    <source>
        <dbReference type="Proteomes" id="UP000887222"/>
    </source>
</evidence>